<gene>
    <name evidence="2" type="ORF">GA0074694_5944</name>
</gene>
<dbReference type="EMBL" id="FMHU01000002">
    <property type="protein sequence ID" value="SCL31298.1"/>
    <property type="molecule type" value="Genomic_DNA"/>
</dbReference>
<organism evidence="2 3">
    <name type="scientific">Micromonospora inyonensis</name>
    <dbReference type="NCBI Taxonomy" id="47866"/>
    <lineage>
        <taxon>Bacteria</taxon>
        <taxon>Bacillati</taxon>
        <taxon>Actinomycetota</taxon>
        <taxon>Actinomycetes</taxon>
        <taxon>Micromonosporales</taxon>
        <taxon>Micromonosporaceae</taxon>
        <taxon>Micromonospora</taxon>
    </lineage>
</organism>
<dbReference type="InterPro" id="IPR024344">
    <property type="entry name" value="MDMPI_metal-binding"/>
</dbReference>
<dbReference type="Proteomes" id="UP000198906">
    <property type="component" value="Unassembled WGS sequence"/>
</dbReference>
<protein>
    <submittedName>
        <fullName evidence="2">TIGR03086 family protein</fullName>
    </submittedName>
</protein>
<dbReference type="Gene3D" id="1.20.120.450">
    <property type="entry name" value="dinb family like domain"/>
    <property type="match status" value="1"/>
</dbReference>
<proteinExistence type="predicted"/>
<dbReference type="SUPFAM" id="SSF109854">
    <property type="entry name" value="DinB/YfiT-like putative metalloenzymes"/>
    <property type="match status" value="1"/>
</dbReference>
<dbReference type="AlphaFoldDB" id="A0A1C6SPA8"/>
<accession>A0A1C6SPA8</accession>
<sequence>MDLLETYRRSLAEFTDRVGRIDPGRWSAPTPCPEWDVRALVAHVVTEERWSVPLLDGATVESVGDRFTGDQLGGDPVEAARDAARRAEQAATAPGATERTVHLSAGPTPAREYLHQLVAEHLIHGWDLAVAIGADSRLDREAVRECARWFTGRVADYQAGNLVRAGVDAPADADEQDRLLALFGRDPAWTPRD</sequence>
<dbReference type="InterPro" id="IPR034660">
    <property type="entry name" value="DinB/YfiT-like"/>
</dbReference>
<evidence type="ECO:0000259" key="1">
    <source>
        <dbReference type="Pfam" id="PF11716"/>
    </source>
</evidence>
<dbReference type="InterPro" id="IPR017517">
    <property type="entry name" value="Maleyloyr_isom"/>
</dbReference>
<keyword evidence="3" id="KW-1185">Reference proteome</keyword>
<evidence type="ECO:0000313" key="2">
    <source>
        <dbReference type="EMBL" id="SCL31298.1"/>
    </source>
</evidence>
<dbReference type="STRING" id="47866.GA0074694_5944"/>
<dbReference type="NCBIfam" id="TIGR03086">
    <property type="entry name" value="TIGR03086 family metal-binding protein"/>
    <property type="match status" value="1"/>
</dbReference>
<dbReference type="InterPro" id="IPR017520">
    <property type="entry name" value="CHP03086"/>
</dbReference>
<evidence type="ECO:0000313" key="3">
    <source>
        <dbReference type="Proteomes" id="UP000198906"/>
    </source>
</evidence>
<dbReference type="Pfam" id="PF11716">
    <property type="entry name" value="MDMPI_N"/>
    <property type="match status" value="1"/>
</dbReference>
<feature type="domain" description="Mycothiol-dependent maleylpyruvate isomerase metal-binding" evidence="1">
    <location>
        <begin position="8"/>
        <end position="129"/>
    </location>
</feature>
<reference evidence="3" key="1">
    <citation type="submission" date="2016-06" db="EMBL/GenBank/DDBJ databases">
        <authorList>
            <person name="Varghese N."/>
        </authorList>
    </citation>
    <scope>NUCLEOTIDE SEQUENCE [LARGE SCALE GENOMIC DNA]</scope>
    <source>
        <strain evidence="3">DSM 46123</strain>
    </source>
</reference>
<dbReference type="NCBIfam" id="TIGR03083">
    <property type="entry name" value="maleylpyruvate isomerase family mycothiol-dependent enzyme"/>
    <property type="match status" value="1"/>
</dbReference>
<dbReference type="GO" id="GO:0046872">
    <property type="term" value="F:metal ion binding"/>
    <property type="evidence" value="ECO:0007669"/>
    <property type="project" value="InterPro"/>
</dbReference>
<dbReference type="RefSeq" id="WP_091463085.1">
    <property type="nucleotide sequence ID" value="NZ_FMHU01000002.1"/>
</dbReference>
<name>A0A1C6SPA8_9ACTN</name>